<dbReference type="EMBL" id="MKQR01000016">
    <property type="protein sequence ID" value="OLR92561.1"/>
    <property type="molecule type" value="Genomic_DNA"/>
</dbReference>
<evidence type="ECO:0000313" key="2">
    <source>
        <dbReference type="Proteomes" id="UP000186040"/>
    </source>
</evidence>
<name>A0A1Q9LKI2_9PSEU</name>
<evidence type="ECO:0000313" key="1">
    <source>
        <dbReference type="EMBL" id="OLR92561.1"/>
    </source>
</evidence>
<reference evidence="1 2" key="1">
    <citation type="submission" date="2016-10" db="EMBL/GenBank/DDBJ databases">
        <title>The Draft Genome Sequence of Actinokineospora bangkokensis 44EHWT reveals the biosynthetic pathway of antifungal compounds Thailandins with unusual extender unit butylmalonyl-CoA.</title>
        <authorList>
            <person name="Greule A."/>
            <person name="Intra B."/>
            <person name="Flemming S."/>
            <person name="Rommel M.G."/>
            <person name="Panbangred W."/>
            <person name="Bechthold A."/>
        </authorList>
    </citation>
    <scope>NUCLEOTIDE SEQUENCE [LARGE SCALE GENOMIC DNA]</scope>
    <source>
        <strain evidence="1 2">44EHW</strain>
    </source>
</reference>
<dbReference type="SUPFAM" id="SSF48452">
    <property type="entry name" value="TPR-like"/>
    <property type="match status" value="1"/>
</dbReference>
<evidence type="ECO:0008006" key="3">
    <source>
        <dbReference type="Google" id="ProtNLM"/>
    </source>
</evidence>
<dbReference type="AlphaFoldDB" id="A0A1Q9LKI2"/>
<organism evidence="1 2">
    <name type="scientific">Actinokineospora bangkokensis</name>
    <dbReference type="NCBI Taxonomy" id="1193682"/>
    <lineage>
        <taxon>Bacteria</taxon>
        <taxon>Bacillati</taxon>
        <taxon>Actinomycetota</taxon>
        <taxon>Actinomycetes</taxon>
        <taxon>Pseudonocardiales</taxon>
        <taxon>Pseudonocardiaceae</taxon>
        <taxon>Actinokineospora</taxon>
    </lineage>
</organism>
<gene>
    <name evidence="1" type="ORF">BJP25_21120</name>
</gene>
<comment type="caution">
    <text evidence="1">The sequence shown here is derived from an EMBL/GenBank/DDBJ whole genome shotgun (WGS) entry which is preliminary data.</text>
</comment>
<sequence>MAAARRPARLDANGLHLRARSLVLLGDVQRDRGRLHGPGSARQAYSEAHALFTDLGNTRRVAQVQLARVVVDEMDGDLPGAALRYRRLAADVRLSARDRARALLWVGTALSKAGAAADALDYLDRATTLFQDLNEPADWSVAHQKLALAHRDLGDLTRAQRHIDIALAERVGNSPLQRVRLDTAHGHLLLSDRATAEEGLRLLDHTATLALEFDLTHQHAGILGIRTAFDNDDHGRGTL</sequence>
<proteinExistence type="predicted"/>
<dbReference type="InterPro" id="IPR011990">
    <property type="entry name" value="TPR-like_helical_dom_sf"/>
</dbReference>
<keyword evidence="2" id="KW-1185">Reference proteome</keyword>
<dbReference type="OrthoDB" id="3397572at2"/>
<protein>
    <recommendedName>
        <fullName evidence="3">MalT-like TPR region domain-containing protein</fullName>
    </recommendedName>
</protein>
<dbReference type="Gene3D" id="1.25.40.10">
    <property type="entry name" value="Tetratricopeptide repeat domain"/>
    <property type="match status" value="1"/>
</dbReference>
<dbReference type="RefSeq" id="WP_075975704.1">
    <property type="nucleotide sequence ID" value="NZ_MKQR01000016.1"/>
</dbReference>
<accession>A0A1Q9LKI2</accession>
<dbReference type="Proteomes" id="UP000186040">
    <property type="component" value="Unassembled WGS sequence"/>
</dbReference>